<reference evidence="2" key="3">
    <citation type="submission" date="2015-06" db="UniProtKB">
        <authorList>
            <consortium name="EnsemblMetazoa"/>
        </authorList>
    </citation>
    <scope>IDENTIFICATION</scope>
</reference>
<dbReference type="InParanoid" id="T1FZ84"/>
<dbReference type="OrthoDB" id="6152726at2759"/>
<accession>T1FZ84</accession>
<keyword evidence="3" id="KW-1185">Reference proteome</keyword>
<proteinExistence type="predicted"/>
<protein>
    <submittedName>
        <fullName evidence="1 2">Uncharacterized protein</fullName>
    </submittedName>
</protein>
<dbReference type="Proteomes" id="UP000015101">
    <property type="component" value="Unassembled WGS sequence"/>
</dbReference>
<dbReference type="EnsemblMetazoa" id="HelroT67951">
    <property type="protein sequence ID" value="HelroP67951"/>
    <property type="gene ID" value="HelroG67951"/>
</dbReference>
<name>T1FZ84_HELRO</name>
<dbReference type="EMBL" id="AMQM01001493">
    <property type="status" value="NOT_ANNOTATED_CDS"/>
    <property type="molecule type" value="Genomic_DNA"/>
</dbReference>
<dbReference type="EMBL" id="KB097495">
    <property type="protein sequence ID" value="ESN96781.1"/>
    <property type="molecule type" value="Genomic_DNA"/>
</dbReference>
<reference evidence="1 3" key="2">
    <citation type="journal article" date="2013" name="Nature">
        <title>Insights into bilaterian evolution from three spiralian genomes.</title>
        <authorList>
            <person name="Simakov O."/>
            <person name="Marletaz F."/>
            <person name="Cho S.J."/>
            <person name="Edsinger-Gonzales E."/>
            <person name="Havlak P."/>
            <person name="Hellsten U."/>
            <person name="Kuo D.H."/>
            <person name="Larsson T."/>
            <person name="Lv J."/>
            <person name="Arendt D."/>
            <person name="Savage R."/>
            <person name="Osoegawa K."/>
            <person name="de Jong P."/>
            <person name="Grimwood J."/>
            <person name="Chapman J.A."/>
            <person name="Shapiro H."/>
            <person name="Aerts A."/>
            <person name="Otillar R.P."/>
            <person name="Terry A.Y."/>
            <person name="Boore J.L."/>
            <person name="Grigoriev I.V."/>
            <person name="Lindberg D.R."/>
            <person name="Seaver E.C."/>
            <person name="Weisblat D.A."/>
            <person name="Putnam N.H."/>
            <person name="Rokhsar D.S."/>
        </authorList>
    </citation>
    <scope>NUCLEOTIDE SEQUENCE</scope>
</reference>
<dbReference type="CTD" id="20214132"/>
<evidence type="ECO:0000313" key="3">
    <source>
        <dbReference type="Proteomes" id="UP000015101"/>
    </source>
</evidence>
<dbReference type="AlphaFoldDB" id="T1FZ84"/>
<evidence type="ECO:0000313" key="2">
    <source>
        <dbReference type="EnsemblMetazoa" id="HelroP67951"/>
    </source>
</evidence>
<organism evidence="2 3">
    <name type="scientific">Helobdella robusta</name>
    <name type="common">Californian leech</name>
    <dbReference type="NCBI Taxonomy" id="6412"/>
    <lineage>
        <taxon>Eukaryota</taxon>
        <taxon>Metazoa</taxon>
        <taxon>Spiralia</taxon>
        <taxon>Lophotrochozoa</taxon>
        <taxon>Annelida</taxon>
        <taxon>Clitellata</taxon>
        <taxon>Hirudinea</taxon>
        <taxon>Rhynchobdellida</taxon>
        <taxon>Glossiphoniidae</taxon>
        <taxon>Helobdella</taxon>
    </lineage>
</organism>
<reference evidence="3" key="1">
    <citation type="submission" date="2012-12" db="EMBL/GenBank/DDBJ databases">
        <authorList>
            <person name="Hellsten U."/>
            <person name="Grimwood J."/>
            <person name="Chapman J.A."/>
            <person name="Shapiro H."/>
            <person name="Aerts A."/>
            <person name="Otillar R.P."/>
            <person name="Terry A.Y."/>
            <person name="Boore J.L."/>
            <person name="Simakov O."/>
            <person name="Marletaz F."/>
            <person name="Cho S.-J."/>
            <person name="Edsinger-Gonzales E."/>
            <person name="Havlak P."/>
            <person name="Kuo D.-H."/>
            <person name="Larsson T."/>
            <person name="Lv J."/>
            <person name="Arendt D."/>
            <person name="Savage R."/>
            <person name="Osoegawa K."/>
            <person name="de Jong P."/>
            <person name="Lindberg D.R."/>
            <person name="Seaver E.C."/>
            <person name="Weisblat D.A."/>
            <person name="Putnam N.H."/>
            <person name="Grigoriev I.V."/>
            <person name="Rokhsar D.S."/>
        </authorList>
    </citation>
    <scope>NUCLEOTIDE SEQUENCE</scope>
</reference>
<dbReference type="HOGENOM" id="CLU_184152_0_0_1"/>
<gene>
    <name evidence="2" type="primary">20214132</name>
    <name evidence="1" type="ORF">HELRODRAFT_67951</name>
</gene>
<dbReference type="GeneID" id="20214132"/>
<evidence type="ECO:0000313" key="1">
    <source>
        <dbReference type="EMBL" id="ESN96781.1"/>
    </source>
</evidence>
<sequence length="96" mass="11383">IESVQRRFTKSIPFLHHLSYLSRLHAVGMDTLERRRLISDLCLLYKILHNLVQTDLNSHFISSLYLSTQGHQSKLRDFNISDNSTKYFYCNQIIRI</sequence>
<dbReference type="RefSeq" id="XP_009025167.1">
    <property type="nucleotide sequence ID" value="XM_009026919.1"/>
</dbReference>
<dbReference type="KEGG" id="hro:HELRODRAFT_67951"/>